<comment type="caution">
    <text evidence="1">The sequence shown here is derived from an EMBL/GenBank/DDBJ whole genome shotgun (WGS) entry which is preliminary data.</text>
</comment>
<dbReference type="EMBL" id="CATOUU010000998">
    <property type="protein sequence ID" value="CAI9966219.1"/>
    <property type="molecule type" value="Genomic_DNA"/>
</dbReference>
<keyword evidence="3" id="KW-1185">Reference proteome</keyword>
<reference evidence="2 3" key="2">
    <citation type="submission" date="2024-07" db="EMBL/GenBank/DDBJ databases">
        <authorList>
            <person name="Akdeniz Z."/>
        </authorList>
    </citation>
    <scope>NUCLEOTIDE SEQUENCE [LARGE SCALE GENOMIC DNA]</scope>
</reference>
<organism evidence="1">
    <name type="scientific">Hexamita inflata</name>
    <dbReference type="NCBI Taxonomy" id="28002"/>
    <lineage>
        <taxon>Eukaryota</taxon>
        <taxon>Metamonada</taxon>
        <taxon>Diplomonadida</taxon>
        <taxon>Hexamitidae</taxon>
        <taxon>Hexamitinae</taxon>
        <taxon>Hexamita</taxon>
    </lineage>
</organism>
<evidence type="ECO:0000313" key="2">
    <source>
        <dbReference type="EMBL" id="CAL6009605.1"/>
    </source>
</evidence>
<name>A0AA86USH7_9EUKA</name>
<evidence type="ECO:0000313" key="1">
    <source>
        <dbReference type="EMBL" id="CAI9966219.1"/>
    </source>
</evidence>
<accession>A0AA86USH7</accession>
<protein>
    <submittedName>
        <fullName evidence="1">Uncharacterized protein</fullName>
    </submittedName>
</protein>
<evidence type="ECO:0000313" key="3">
    <source>
        <dbReference type="Proteomes" id="UP001642409"/>
    </source>
</evidence>
<dbReference type="Proteomes" id="UP001642409">
    <property type="component" value="Unassembled WGS sequence"/>
</dbReference>
<reference evidence="1" key="1">
    <citation type="submission" date="2023-06" db="EMBL/GenBank/DDBJ databases">
        <authorList>
            <person name="Kurt Z."/>
        </authorList>
    </citation>
    <scope>NUCLEOTIDE SEQUENCE</scope>
</reference>
<sequence>MIQMVLTFSVSILNNMFFYLSPSFKGTSTTCSNKLFIDNQIICYCFRGDSVMQYSGQIDYQMDVPFYGVILTGGKQFRNVNISIFVKSNSNLKKFSIQFISDQSVFIECQFQVRINDSLQHSSLMSGFGELKLFHCDLLFNSSSLITSGLIHTSINLTVNHSSLYLDINGSSTAVIANTAYNKVVLQNLKLLGVVHTQASQLIFTSKGINIVLTNITKNINVVKIVLNGPLNKTGNMQLNIPEPVCETPFRVHPIETLMVSADGSVQTANPLSGETVFNNLVIFDATISFTSGWTTSNSFSLFGEGVKQFYKLKIASQGPVEVGSGALLSQASGVYFNMIVIQIFAQLTINGQFSFLQNIVSVQSQILNLKVNSRVQCAGAGQFSLIQTVIGVQVTIKMFQVNGQYTSTQSSCLGIHNVADNSQIIIQYAEIAPELIQVGNMSSFILISVQNSNVQIERILLQFGQLNNLIAITTCESMQSQQFLFGGFVQQSLQLSVFIISNVSVLQYYDISTQVVKNSGIFIGSTQGNPNVRIKKICFSLQIKLQTALTFGILGDIMGTFNIQDIILDIAYNPFFARQKIGFIGNIQNSQLQFTNINVKQCGITEQQDNGVNQMLSAGVFIGAVSSPSTIEFNFIHIENCNLQINSQAGCISGFVLNSSLLIQNVFITQSQILSDLCAGYIVGNSIQGGNLTVIGFHIDNSIITQLVASQYVGGLVGNFSGPSAISQVNISQGTTDYLDLTHNDVSVAGLISNCIMSECTIQNINMDNYNINGSINMGGIISYMQQSNTTIINYNFSSCNFNNSDNNGMIASSNNSNCSITQLTAIATWHTVANVNVGIIAYGNCSNFTLSQLQYKTCQIETAFGNGGFLGGLIFNSSIKAQNISILEAAIRQVYFRENSLSGLCIGALQQSVLQLSQSIFSASTNIADNTFVIFGVTQRGIYPLQISISNVQFVPGNVKSCIGVCILKENLIETPVICSEIAGISSSVCTQL</sequence>
<dbReference type="EMBL" id="CAXDID020000059">
    <property type="protein sequence ID" value="CAL6009605.1"/>
    <property type="molecule type" value="Genomic_DNA"/>
</dbReference>
<gene>
    <name evidence="2" type="ORF">HINF_LOCUS21686</name>
    <name evidence="1" type="ORF">HINF_LOCUS53864</name>
</gene>
<dbReference type="AlphaFoldDB" id="A0AA86USH7"/>
<proteinExistence type="predicted"/>